<feature type="compositionally biased region" description="Basic and acidic residues" evidence="1">
    <location>
        <begin position="25"/>
        <end position="50"/>
    </location>
</feature>
<sequence>MSASGAQQPDSVLARLEALIGSLEREERASERELADSDRERAAAARDGRMGPEWQRVQRRIDAGETTVLDVFSGRDESPEAQRLREMSSANLQALRETMPPDLVEEVEDSDEAFDRMRERVTRPPRREGDDA</sequence>
<name>A0ABN2WYN9_9ACTN</name>
<feature type="region of interest" description="Disordered" evidence="1">
    <location>
        <begin position="25"/>
        <end position="55"/>
    </location>
</feature>
<keyword evidence="3" id="KW-1185">Reference proteome</keyword>
<reference evidence="2 3" key="1">
    <citation type="journal article" date="2019" name="Int. J. Syst. Evol. Microbiol.">
        <title>The Global Catalogue of Microorganisms (GCM) 10K type strain sequencing project: providing services to taxonomists for standard genome sequencing and annotation.</title>
        <authorList>
            <consortium name="The Broad Institute Genomics Platform"/>
            <consortium name="The Broad Institute Genome Sequencing Center for Infectious Disease"/>
            <person name="Wu L."/>
            <person name="Ma J."/>
        </authorList>
    </citation>
    <scope>NUCLEOTIDE SEQUENCE [LARGE SCALE GENOMIC DNA]</scope>
    <source>
        <strain evidence="2 3">JCM 13813</strain>
    </source>
</reference>
<comment type="caution">
    <text evidence="2">The sequence shown here is derived from an EMBL/GenBank/DDBJ whole genome shotgun (WGS) entry which is preliminary data.</text>
</comment>
<dbReference type="RefSeq" id="WP_231250255.1">
    <property type="nucleotide sequence ID" value="NZ_BAAAMQ010000009.1"/>
</dbReference>
<dbReference type="Proteomes" id="UP001501161">
    <property type="component" value="Unassembled WGS sequence"/>
</dbReference>
<feature type="compositionally biased region" description="Acidic residues" evidence="1">
    <location>
        <begin position="103"/>
        <end position="112"/>
    </location>
</feature>
<feature type="region of interest" description="Disordered" evidence="1">
    <location>
        <begin position="95"/>
        <end position="132"/>
    </location>
</feature>
<organism evidence="2 3">
    <name type="scientific">Nocardioides furvisabuli</name>
    <dbReference type="NCBI Taxonomy" id="375542"/>
    <lineage>
        <taxon>Bacteria</taxon>
        <taxon>Bacillati</taxon>
        <taxon>Actinomycetota</taxon>
        <taxon>Actinomycetes</taxon>
        <taxon>Propionibacteriales</taxon>
        <taxon>Nocardioidaceae</taxon>
        <taxon>Nocardioides</taxon>
    </lineage>
</organism>
<accession>A0ABN2WYN9</accession>
<feature type="compositionally biased region" description="Basic and acidic residues" evidence="1">
    <location>
        <begin position="113"/>
        <end position="132"/>
    </location>
</feature>
<gene>
    <name evidence="2" type="ORF">GCM10009726_11510</name>
</gene>
<evidence type="ECO:0000313" key="3">
    <source>
        <dbReference type="Proteomes" id="UP001501161"/>
    </source>
</evidence>
<dbReference type="EMBL" id="BAAAMQ010000009">
    <property type="protein sequence ID" value="GAA2101217.1"/>
    <property type="molecule type" value="Genomic_DNA"/>
</dbReference>
<protein>
    <submittedName>
        <fullName evidence="2">Uncharacterized protein</fullName>
    </submittedName>
</protein>
<evidence type="ECO:0000256" key="1">
    <source>
        <dbReference type="SAM" id="MobiDB-lite"/>
    </source>
</evidence>
<proteinExistence type="predicted"/>
<evidence type="ECO:0000313" key="2">
    <source>
        <dbReference type="EMBL" id="GAA2101217.1"/>
    </source>
</evidence>